<dbReference type="Gene3D" id="1.20.58.340">
    <property type="entry name" value="Magnesium transport protein CorA, transmembrane region"/>
    <property type="match status" value="1"/>
</dbReference>
<dbReference type="PANTHER" id="PTHR21535">
    <property type="entry name" value="MAGNESIUM AND COBALT TRANSPORT PROTEIN/MITOCHONDRIAL IMPORT INNER MEMBRANE TRANSLOCASE SUBUNIT TIM8"/>
    <property type="match status" value="1"/>
</dbReference>
<proteinExistence type="predicted"/>
<evidence type="ECO:0000313" key="2">
    <source>
        <dbReference type="EMBL" id="JAQ17592.1"/>
    </source>
</evidence>
<dbReference type="InterPro" id="IPR045861">
    <property type="entry name" value="CorA_cytoplasmic_dom"/>
</dbReference>
<dbReference type="SUPFAM" id="SSF143865">
    <property type="entry name" value="CorA soluble domain-like"/>
    <property type="match status" value="1"/>
</dbReference>
<protein>
    <submittedName>
        <fullName evidence="1">Scarecrow-like protein 8</fullName>
    </submittedName>
</protein>
<dbReference type="PANTHER" id="PTHR21535:SF95">
    <property type="entry name" value="MGT2 MAGNESIUM TRANSPORTER"/>
    <property type="match status" value="1"/>
</dbReference>
<reference evidence="1" key="2">
    <citation type="submission" date="2014-07" db="EMBL/GenBank/DDBJ databases">
        <authorList>
            <person name="Hull J."/>
        </authorList>
    </citation>
    <scope>NUCLEOTIDE SEQUENCE</scope>
</reference>
<dbReference type="EMBL" id="GBHO01009103">
    <property type="protein sequence ID" value="JAG34501.1"/>
    <property type="molecule type" value="Transcribed_RNA"/>
</dbReference>
<reference evidence="1" key="1">
    <citation type="journal article" date="2014" name="PLoS ONE">
        <title>Transcriptome-Based Identification of ABC Transporters in the Western Tarnished Plant Bug Lygus hesperus.</title>
        <authorList>
            <person name="Hull J.J."/>
            <person name="Chaney K."/>
            <person name="Geib S.M."/>
            <person name="Fabrick J.A."/>
            <person name="Brent C.S."/>
            <person name="Walsh D."/>
            <person name="Lavine L.C."/>
        </authorList>
    </citation>
    <scope>NUCLEOTIDE SEQUENCE</scope>
</reference>
<reference evidence="2" key="3">
    <citation type="journal article" date="2016" name="Gigascience">
        <title>De novo construction of an expanded transcriptome assembly for the western tarnished plant bug, Lygus hesperus.</title>
        <authorList>
            <person name="Tassone E.E."/>
            <person name="Geib S.M."/>
            <person name="Hall B."/>
            <person name="Fabrick J.A."/>
            <person name="Brent C.S."/>
            <person name="Hull J.J."/>
        </authorList>
    </citation>
    <scope>NUCLEOTIDE SEQUENCE</scope>
</reference>
<accession>A0A0A9YSA2</accession>
<evidence type="ECO:0000313" key="1">
    <source>
        <dbReference type="EMBL" id="JAG34501.1"/>
    </source>
</evidence>
<organism evidence="1">
    <name type="scientific">Lygus hesperus</name>
    <name type="common">Western plant bug</name>
    <dbReference type="NCBI Taxonomy" id="30085"/>
    <lineage>
        <taxon>Eukaryota</taxon>
        <taxon>Metazoa</taxon>
        <taxon>Ecdysozoa</taxon>
        <taxon>Arthropoda</taxon>
        <taxon>Hexapoda</taxon>
        <taxon>Insecta</taxon>
        <taxon>Pterygota</taxon>
        <taxon>Neoptera</taxon>
        <taxon>Paraneoptera</taxon>
        <taxon>Hemiptera</taxon>
        <taxon>Heteroptera</taxon>
        <taxon>Panheteroptera</taxon>
        <taxon>Cimicomorpha</taxon>
        <taxon>Miridae</taxon>
        <taxon>Mirini</taxon>
        <taxon>Lygus</taxon>
    </lineage>
</organism>
<name>A0A0A9YSA2_LYGHE</name>
<sequence length="179" mass="19870">MDTLRGELGGESRHLGIVLCSIVSSERLIITMHSGGFAGLAECMQKMMHTNWHDKPNATNANHTIDSARYIKNKIKQSFTATVLSTLVAFTSENMLPDPTSLLNEVDSIDEMVLLIAPGERDQPDLLRRIAALRTRVACLRRHIYTKEKVVQDCISPAMQSCFVSGYDSSTLALYKEAL</sequence>
<gene>
    <name evidence="1" type="primary">SCL8</name>
    <name evidence="1" type="ORF">CM83_23707</name>
    <name evidence="2" type="ORF">g.20093</name>
</gene>
<dbReference type="EMBL" id="GDHC01001037">
    <property type="protein sequence ID" value="JAQ17592.1"/>
    <property type="molecule type" value="Transcribed_RNA"/>
</dbReference>
<dbReference type="AlphaFoldDB" id="A0A0A9YSA2"/>